<dbReference type="PANTHER" id="PTHR11214:SF334">
    <property type="entry name" value="HEXOSYLTRANSFERASE"/>
    <property type="match status" value="1"/>
</dbReference>
<dbReference type="Pfam" id="PF01762">
    <property type="entry name" value="Galactosyl_T"/>
    <property type="match status" value="1"/>
</dbReference>
<dbReference type="AlphaFoldDB" id="E9H3X1"/>
<comment type="subcellular location">
    <subcellularLocation>
        <location evidence="1">Golgi apparatus membrane</location>
        <topology evidence="1">Single-pass type II membrane protein</topology>
    </subcellularLocation>
</comment>
<keyword evidence="10" id="KW-0732">Signal</keyword>
<evidence type="ECO:0000256" key="6">
    <source>
        <dbReference type="ARBA" id="ARBA00022968"/>
    </source>
</evidence>
<evidence type="ECO:0000256" key="5">
    <source>
        <dbReference type="ARBA" id="ARBA00022692"/>
    </source>
</evidence>
<evidence type="ECO:0008006" key="13">
    <source>
        <dbReference type="Google" id="ProtNLM"/>
    </source>
</evidence>
<dbReference type="GO" id="GO:0016757">
    <property type="term" value="F:glycosyltransferase activity"/>
    <property type="evidence" value="ECO:0000318"/>
    <property type="project" value="GO_Central"/>
</dbReference>
<evidence type="ECO:0000313" key="11">
    <source>
        <dbReference type="EMBL" id="EFX73644.1"/>
    </source>
</evidence>
<evidence type="ECO:0000256" key="4">
    <source>
        <dbReference type="ARBA" id="ARBA00022679"/>
    </source>
</evidence>
<dbReference type="Proteomes" id="UP000000305">
    <property type="component" value="Unassembled WGS sequence"/>
</dbReference>
<dbReference type="OrthoDB" id="6355886at2759"/>
<dbReference type="PhylomeDB" id="E9H3X1"/>
<evidence type="ECO:0000256" key="1">
    <source>
        <dbReference type="ARBA" id="ARBA00004323"/>
    </source>
</evidence>
<evidence type="ECO:0000256" key="7">
    <source>
        <dbReference type="ARBA" id="ARBA00022989"/>
    </source>
</evidence>
<sequence>MGLVNVVIQLALFFVFSINCKNTTAVYYPLNQELFLTKIDTECLAYHYVPCRKGMTPMTVIFEDEEMDDPNLSESNDTIKYDFQCISYQLIPCQKVSKNLILKVVDEQERLRQTRSIYSKRLENCEENRNTELFLLAKESYCLTSRSTESEISQLISLENMKMCNEKEESITQQLNVTENEKFVLQRDKIALTDRLDQSEIARKRSDENMEVCKGLAANLIIQLADCEMEDGKTKEKIKATNGTKNQLGLREEFNDETKFIYNYIAKAFTGTPFTGNLDNYTFYQMGRMRIMPKPNIQPLAPQNGTVFNDVTSIRYNLAIPSCKNSADSRSVFIAVVSAPENFQNRENIRQTWKNHVNLVQRNGVLGTICTIEFAFVLGPAKNRSTQISNIEESTKYKDIIQISDMEDFPSYMTMPGIINWIYSRCPQIEFLFKVEDDMYVNVHKLAYYVRDFYQFGNNANMAIYSQKVDESINQQNKPKPKRSGDKMVALDEWPWDTYPYYFDGPAYLMHKSTILPLLAAIQTTPVYFLEEVYITGICGDKAGLNKKIGGGVPLMWPWASKTVNNTCDVNMFLSWKNTVSYISHEEIDAFYSGQAPNPSCDYKKSENFPFFRFA</sequence>
<accession>E9H3X1</accession>
<dbReference type="Gene3D" id="3.90.550.50">
    <property type="match status" value="1"/>
</dbReference>
<evidence type="ECO:0000256" key="9">
    <source>
        <dbReference type="ARBA" id="ARBA00023136"/>
    </source>
</evidence>
<dbReference type="PANTHER" id="PTHR11214">
    <property type="entry name" value="BETA-1,3-N-ACETYLGLUCOSAMINYLTRANSFERASE"/>
    <property type="match status" value="1"/>
</dbReference>
<dbReference type="GO" id="GO:0016758">
    <property type="term" value="F:hexosyltransferase activity"/>
    <property type="evidence" value="ECO:0007669"/>
    <property type="project" value="InterPro"/>
</dbReference>
<proteinExistence type="inferred from homology"/>
<keyword evidence="12" id="KW-1185">Reference proteome</keyword>
<keyword evidence="6" id="KW-0735">Signal-anchor</keyword>
<evidence type="ECO:0000256" key="2">
    <source>
        <dbReference type="ARBA" id="ARBA00008661"/>
    </source>
</evidence>
<dbReference type="InParanoid" id="E9H3X1"/>
<protein>
    <recommendedName>
        <fullName evidence="13">Hexosyltransferase</fullName>
    </recommendedName>
</protein>
<keyword evidence="3" id="KW-0328">Glycosyltransferase</keyword>
<evidence type="ECO:0000256" key="10">
    <source>
        <dbReference type="SAM" id="SignalP"/>
    </source>
</evidence>
<name>E9H3X1_DAPPU</name>
<keyword evidence="5" id="KW-0812">Transmembrane</keyword>
<evidence type="ECO:0000256" key="3">
    <source>
        <dbReference type="ARBA" id="ARBA00022676"/>
    </source>
</evidence>
<dbReference type="eggNOG" id="KOG2287">
    <property type="taxonomic scope" value="Eukaryota"/>
</dbReference>
<dbReference type="GO" id="GO:0000139">
    <property type="term" value="C:Golgi membrane"/>
    <property type="evidence" value="ECO:0000318"/>
    <property type="project" value="GO_Central"/>
</dbReference>
<feature type="signal peptide" evidence="10">
    <location>
        <begin position="1"/>
        <end position="25"/>
    </location>
</feature>
<gene>
    <name evidence="11" type="ORF">DAPPUDRAFT_227096</name>
</gene>
<keyword evidence="4" id="KW-0808">Transferase</keyword>
<organism evidence="11 12">
    <name type="scientific">Daphnia pulex</name>
    <name type="common">Water flea</name>
    <dbReference type="NCBI Taxonomy" id="6669"/>
    <lineage>
        <taxon>Eukaryota</taxon>
        <taxon>Metazoa</taxon>
        <taxon>Ecdysozoa</taxon>
        <taxon>Arthropoda</taxon>
        <taxon>Crustacea</taxon>
        <taxon>Branchiopoda</taxon>
        <taxon>Diplostraca</taxon>
        <taxon>Cladocera</taxon>
        <taxon>Anomopoda</taxon>
        <taxon>Daphniidae</taxon>
        <taxon>Daphnia</taxon>
    </lineage>
</organism>
<dbReference type="FunFam" id="3.90.550.50:FF:000057">
    <property type="entry name" value="Hexosyltransferase"/>
    <property type="match status" value="1"/>
</dbReference>
<keyword evidence="9" id="KW-0472">Membrane</keyword>
<comment type="similarity">
    <text evidence="2">Belongs to the glycosyltransferase 31 family.</text>
</comment>
<evidence type="ECO:0000256" key="8">
    <source>
        <dbReference type="ARBA" id="ARBA00023034"/>
    </source>
</evidence>
<dbReference type="KEGG" id="dpx:DAPPUDRAFT_227096"/>
<dbReference type="InterPro" id="IPR002659">
    <property type="entry name" value="Glyco_trans_31"/>
</dbReference>
<reference evidence="11 12" key="1">
    <citation type="journal article" date="2011" name="Science">
        <title>The ecoresponsive genome of Daphnia pulex.</title>
        <authorList>
            <person name="Colbourne J.K."/>
            <person name="Pfrender M.E."/>
            <person name="Gilbert D."/>
            <person name="Thomas W.K."/>
            <person name="Tucker A."/>
            <person name="Oakley T.H."/>
            <person name="Tokishita S."/>
            <person name="Aerts A."/>
            <person name="Arnold G.J."/>
            <person name="Basu M.K."/>
            <person name="Bauer D.J."/>
            <person name="Caceres C.E."/>
            <person name="Carmel L."/>
            <person name="Casola C."/>
            <person name="Choi J.H."/>
            <person name="Detter J.C."/>
            <person name="Dong Q."/>
            <person name="Dusheyko S."/>
            <person name="Eads B.D."/>
            <person name="Frohlich T."/>
            <person name="Geiler-Samerotte K.A."/>
            <person name="Gerlach D."/>
            <person name="Hatcher P."/>
            <person name="Jogdeo S."/>
            <person name="Krijgsveld J."/>
            <person name="Kriventseva E.V."/>
            <person name="Kultz D."/>
            <person name="Laforsch C."/>
            <person name="Lindquist E."/>
            <person name="Lopez J."/>
            <person name="Manak J.R."/>
            <person name="Muller J."/>
            <person name="Pangilinan J."/>
            <person name="Patwardhan R.P."/>
            <person name="Pitluck S."/>
            <person name="Pritham E.J."/>
            <person name="Rechtsteiner A."/>
            <person name="Rho M."/>
            <person name="Rogozin I.B."/>
            <person name="Sakarya O."/>
            <person name="Salamov A."/>
            <person name="Schaack S."/>
            <person name="Shapiro H."/>
            <person name="Shiga Y."/>
            <person name="Skalitzky C."/>
            <person name="Smith Z."/>
            <person name="Souvorov A."/>
            <person name="Sung W."/>
            <person name="Tang Z."/>
            <person name="Tsuchiya D."/>
            <person name="Tu H."/>
            <person name="Vos H."/>
            <person name="Wang M."/>
            <person name="Wolf Y.I."/>
            <person name="Yamagata H."/>
            <person name="Yamada T."/>
            <person name="Ye Y."/>
            <person name="Shaw J.R."/>
            <person name="Andrews J."/>
            <person name="Crease T.J."/>
            <person name="Tang H."/>
            <person name="Lucas S.M."/>
            <person name="Robertson H.M."/>
            <person name="Bork P."/>
            <person name="Koonin E.V."/>
            <person name="Zdobnov E.M."/>
            <person name="Grigoriev I.V."/>
            <person name="Lynch M."/>
            <person name="Boore J.L."/>
        </authorList>
    </citation>
    <scope>NUCLEOTIDE SEQUENCE [LARGE SCALE GENOMIC DNA]</scope>
</reference>
<dbReference type="EMBL" id="GL732589">
    <property type="protein sequence ID" value="EFX73644.1"/>
    <property type="molecule type" value="Genomic_DNA"/>
</dbReference>
<dbReference type="GO" id="GO:0006493">
    <property type="term" value="P:protein O-linked glycosylation"/>
    <property type="evidence" value="ECO:0000318"/>
    <property type="project" value="GO_Central"/>
</dbReference>
<keyword evidence="8" id="KW-0333">Golgi apparatus</keyword>
<feature type="chain" id="PRO_5003237739" description="Hexosyltransferase" evidence="10">
    <location>
        <begin position="26"/>
        <end position="615"/>
    </location>
</feature>
<dbReference type="HOGENOM" id="CLU_444291_0_0_1"/>
<keyword evidence="7" id="KW-1133">Transmembrane helix</keyword>
<evidence type="ECO:0000313" key="12">
    <source>
        <dbReference type="Proteomes" id="UP000000305"/>
    </source>
</evidence>